<gene>
    <name evidence="1" type="ORF">PVAP13_3KG060600</name>
</gene>
<comment type="caution">
    <text evidence="1">The sequence shown here is derived from an EMBL/GenBank/DDBJ whole genome shotgun (WGS) entry which is preliminary data.</text>
</comment>
<sequence length="123" mass="13391">MEPTRHVKHYYQVQQDSDQQTSMAKATKLFLGSVVLLLYSGPFIQGATGYGDVVEHTPVQSMKTFDPRGSLASLNRKLCGPCLCCSGNSGKSCYPTKCCILLQCTDPRTCSQSILACNCNNCV</sequence>
<dbReference type="AlphaFoldDB" id="A0A8T0UFJ6"/>
<dbReference type="EMBL" id="CM029041">
    <property type="protein sequence ID" value="KAG2623431.1"/>
    <property type="molecule type" value="Genomic_DNA"/>
</dbReference>
<name>A0A8T0UFJ6_PANVG</name>
<accession>A0A8T0UFJ6</accession>
<dbReference type="Proteomes" id="UP000823388">
    <property type="component" value="Chromosome 3K"/>
</dbReference>
<protein>
    <submittedName>
        <fullName evidence="1">Uncharacterized protein</fullName>
    </submittedName>
</protein>
<evidence type="ECO:0000313" key="1">
    <source>
        <dbReference type="EMBL" id="KAG2623432.1"/>
    </source>
</evidence>
<evidence type="ECO:0000313" key="2">
    <source>
        <dbReference type="Proteomes" id="UP000823388"/>
    </source>
</evidence>
<keyword evidence="2" id="KW-1185">Reference proteome</keyword>
<dbReference type="EMBL" id="CM029041">
    <property type="protein sequence ID" value="KAG2623432.1"/>
    <property type="molecule type" value="Genomic_DNA"/>
</dbReference>
<proteinExistence type="predicted"/>
<organism evidence="1 2">
    <name type="scientific">Panicum virgatum</name>
    <name type="common">Blackwell switchgrass</name>
    <dbReference type="NCBI Taxonomy" id="38727"/>
    <lineage>
        <taxon>Eukaryota</taxon>
        <taxon>Viridiplantae</taxon>
        <taxon>Streptophyta</taxon>
        <taxon>Embryophyta</taxon>
        <taxon>Tracheophyta</taxon>
        <taxon>Spermatophyta</taxon>
        <taxon>Magnoliopsida</taxon>
        <taxon>Liliopsida</taxon>
        <taxon>Poales</taxon>
        <taxon>Poaceae</taxon>
        <taxon>PACMAD clade</taxon>
        <taxon>Panicoideae</taxon>
        <taxon>Panicodae</taxon>
        <taxon>Paniceae</taxon>
        <taxon>Panicinae</taxon>
        <taxon>Panicum</taxon>
        <taxon>Panicum sect. Hiantes</taxon>
    </lineage>
</organism>
<reference evidence="1" key="1">
    <citation type="submission" date="2020-05" db="EMBL/GenBank/DDBJ databases">
        <title>WGS assembly of Panicum virgatum.</title>
        <authorList>
            <person name="Lovell J.T."/>
            <person name="Jenkins J."/>
            <person name="Shu S."/>
            <person name="Juenger T.E."/>
            <person name="Schmutz J."/>
        </authorList>
    </citation>
    <scope>NUCLEOTIDE SEQUENCE</scope>
    <source>
        <strain evidence="1">AP13</strain>
    </source>
</reference>